<organism evidence="10 11">
    <name type="scientific">Microbacterium kribbense</name>
    <dbReference type="NCBI Taxonomy" id="433645"/>
    <lineage>
        <taxon>Bacteria</taxon>
        <taxon>Bacillati</taxon>
        <taxon>Actinomycetota</taxon>
        <taxon>Actinomycetes</taxon>
        <taxon>Micrococcales</taxon>
        <taxon>Microbacteriaceae</taxon>
        <taxon>Microbacterium</taxon>
    </lineage>
</organism>
<keyword evidence="7" id="KW-0902">Two-component regulatory system</keyword>
<keyword evidence="8" id="KW-0472">Membrane</keyword>
<evidence type="ECO:0000313" key="10">
    <source>
        <dbReference type="EMBL" id="GAA3769332.1"/>
    </source>
</evidence>
<evidence type="ECO:0000256" key="3">
    <source>
        <dbReference type="ARBA" id="ARBA00012438"/>
    </source>
</evidence>
<dbReference type="PANTHER" id="PTHR43047">
    <property type="entry name" value="TWO-COMPONENT HISTIDINE PROTEIN KINASE"/>
    <property type="match status" value="1"/>
</dbReference>
<evidence type="ECO:0000256" key="5">
    <source>
        <dbReference type="ARBA" id="ARBA00022679"/>
    </source>
</evidence>
<sequence length="546" mass="58385">MQEPPAPHGPPAFDRIRDRTAVLNQLMLSAVVLALTVIVAVTPFPGSYGLFFAGALGTLFVAGVTLVVPWNRIALWWMALIPLADMVAVAVLRMSSPYAGFALLWIFPAMWLAGTFGAIGLLTGVATMLGLFALMVLADPMHNDSYITFLFPMVVLAVSATVYLVARRSAAQRSLLDKQADVLANALERTRRQEQEVTEVLDAVDFGVMRIDVDGTIAVTNEAHGRLQQSLDRGQGAAGAVAYQDDGVTPLPPGELPLARALRGEAFDGQLVWFGDPSGPRRVLSVTARRLTASSGDDIGAIVVSREVTAEMTALRARDELVASVSHELRTPLTSILGYLDLVVDDPTVPEGARHRLEIAERNAERLLGIIADILAASRAHRDLSAQLPINPVYVDVATVVRAAVESLQPGSAERGVRIDSSGVTSVHARVDPLRLRQVMDNLIANAIKYNHPDGAVVITTARPADEVVIDVHDTGVGLAASDRERLFQRFYRGRAVRGTGMTGTGLGLAISREIVRAHGGDITVCSELGVGSTFTVRLPAAASRE</sequence>
<dbReference type="InterPro" id="IPR003661">
    <property type="entry name" value="HisK_dim/P_dom"/>
</dbReference>
<reference evidence="11" key="1">
    <citation type="journal article" date="2019" name="Int. J. Syst. Evol. Microbiol.">
        <title>The Global Catalogue of Microorganisms (GCM) 10K type strain sequencing project: providing services to taxonomists for standard genome sequencing and annotation.</title>
        <authorList>
            <consortium name="The Broad Institute Genomics Platform"/>
            <consortium name="The Broad Institute Genome Sequencing Center for Infectious Disease"/>
            <person name="Wu L."/>
            <person name="Ma J."/>
        </authorList>
    </citation>
    <scope>NUCLEOTIDE SEQUENCE [LARGE SCALE GENOMIC DNA]</scope>
    <source>
        <strain evidence="11">JCM 16950</strain>
    </source>
</reference>
<keyword evidence="5" id="KW-0808">Transferase</keyword>
<evidence type="ECO:0000313" key="11">
    <source>
        <dbReference type="Proteomes" id="UP001500540"/>
    </source>
</evidence>
<dbReference type="SMART" id="SM00387">
    <property type="entry name" value="HATPase_c"/>
    <property type="match status" value="1"/>
</dbReference>
<dbReference type="SMART" id="SM00388">
    <property type="entry name" value="HisKA"/>
    <property type="match status" value="1"/>
</dbReference>
<comment type="caution">
    <text evidence="10">The sequence shown here is derived from an EMBL/GenBank/DDBJ whole genome shotgun (WGS) entry which is preliminary data.</text>
</comment>
<keyword evidence="8" id="KW-0812">Transmembrane</keyword>
<dbReference type="InterPro" id="IPR035965">
    <property type="entry name" value="PAS-like_dom_sf"/>
</dbReference>
<accession>A0ABP7GMP8</accession>
<feature type="transmembrane region" description="Helical" evidence="8">
    <location>
        <begin position="74"/>
        <end position="92"/>
    </location>
</feature>
<dbReference type="InterPro" id="IPR013656">
    <property type="entry name" value="PAS_4"/>
</dbReference>
<dbReference type="CDD" id="cd00075">
    <property type="entry name" value="HATPase"/>
    <property type="match status" value="1"/>
</dbReference>
<dbReference type="InterPro" id="IPR004358">
    <property type="entry name" value="Sig_transdc_His_kin-like_C"/>
</dbReference>
<dbReference type="Pfam" id="PF00512">
    <property type="entry name" value="HisKA"/>
    <property type="match status" value="1"/>
</dbReference>
<dbReference type="InterPro" id="IPR003594">
    <property type="entry name" value="HATPase_dom"/>
</dbReference>
<dbReference type="Gene3D" id="3.30.565.10">
    <property type="entry name" value="Histidine kinase-like ATPase, C-terminal domain"/>
    <property type="match status" value="1"/>
</dbReference>
<feature type="transmembrane region" description="Helical" evidence="8">
    <location>
        <begin position="48"/>
        <end position="68"/>
    </location>
</feature>
<comment type="catalytic activity">
    <reaction evidence="1">
        <text>ATP + protein L-histidine = ADP + protein N-phospho-L-histidine.</text>
        <dbReference type="EC" id="2.7.13.3"/>
    </reaction>
</comment>
<dbReference type="Gene3D" id="3.30.450.20">
    <property type="entry name" value="PAS domain"/>
    <property type="match status" value="1"/>
</dbReference>
<dbReference type="RefSeq" id="WP_344783566.1">
    <property type="nucleotide sequence ID" value="NZ_BAABAF010000008.1"/>
</dbReference>
<keyword evidence="8" id="KW-1133">Transmembrane helix</keyword>
<dbReference type="Pfam" id="PF02518">
    <property type="entry name" value="HATPase_c"/>
    <property type="match status" value="1"/>
</dbReference>
<dbReference type="SUPFAM" id="SSF47384">
    <property type="entry name" value="Homodimeric domain of signal transducing histidine kinase"/>
    <property type="match status" value="1"/>
</dbReference>
<gene>
    <name evidence="10" type="ORF">GCM10022240_22160</name>
</gene>
<dbReference type="SUPFAM" id="SSF55785">
    <property type="entry name" value="PYP-like sensor domain (PAS domain)"/>
    <property type="match status" value="1"/>
</dbReference>
<dbReference type="EMBL" id="BAABAF010000008">
    <property type="protein sequence ID" value="GAA3769332.1"/>
    <property type="molecule type" value="Genomic_DNA"/>
</dbReference>
<keyword evidence="11" id="KW-1185">Reference proteome</keyword>
<evidence type="ECO:0000256" key="7">
    <source>
        <dbReference type="ARBA" id="ARBA00023012"/>
    </source>
</evidence>
<dbReference type="PROSITE" id="PS50109">
    <property type="entry name" value="HIS_KIN"/>
    <property type="match status" value="1"/>
</dbReference>
<name>A0ABP7GMP8_9MICO</name>
<dbReference type="Gene3D" id="1.10.287.130">
    <property type="match status" value="1"/>
</dbReference>
<feature type="domain" description="Histidine kinase" evidence="9">
    <location>
        <begin position="324"/>
        <end position="543"/>
    </location>
</feature>
<keyword evidence="6 10" id="KW-0418">Kinase</keyword>
<dbReference type="InterPro" id="IPR036097">
    <property type="entry name" value="HisK_dim/P_sf"/>
</dbReference>
<comment type="subcellular location">
    <subcellularLocation>
        <location evidence="2">Cell membrane</location>
    </subcellularLocation>
</comment>
<dbReference type="Pfam" id="PF08448">
    <property type="entry name" value="PAS_4"/>
    <property type="match status" value="1"/>
</dbReference>
<evidence type="ECO:0000256" key="4">
    <source>
        <dbReference type="ARBA" id="ARBA00022553"/>
    </source>
</evidence>
<feature type="transmembrane region" description="Helical" evidence="8">
    <location>
        <begin position="20"/>
        <end position="41"/>
    </location>
</feature>
<dbReference type="InterPro" id="IPR036890">
    <property type="entry name" value="HATPase_C_sf"/>
</dbReference>
<keyword evidence="4" id="KW-0597">Phosphoprotein</keyword>
<feature type="transmembrane region" description="Helical" evidence="8">
    <location>
        <begin position="146"/>
        <end position="166"/>
    </location>
</feature>
<feature type="transmembrane region" description="Helical" evidence="8">
    <location>
        <begin position="104"/>
        <end position="134"/>
    </location>
</feature>
<evidence type="ECO:0000256" key="8">
    <source>
        <dbReference type="SAM" id="Phobius"/>
    </source>
</evidence>
<dbReference type="PANTHER" id="PTHR43047:SF72">
    <property type="entry name" value="OSMOSENSING HISTIDINE PROTEIN KINASE SLN1"/>
    <property type="match status" value="1"/>
</dbReference>
<proteinExistence type="predicted"/>
<dbReference type="EC" id="2.7.13.3" evidence="3"/>
<evidence type="ECO:0000259" key="9">
    <source>
        <dbReference type="PROSITE" id="PS50109"/>
    </source>
</evidence>
<evidence type="ECO:0000256" key="1">
    <source>
        <dbReference type="ARBA" id="ARBA00000085"/>
    </source>
</evidence>
<dbReference type="GO" id="GO:0016301">
    <property type="term" value="F:kinase activity"/>
    <property type="evidence" value="ECO:0007669"/>
    <property type="project" value="UniProtKB-KW"/>
</dbReference>
<dbReference type="InterPro" id="IPR005467">
    <property type="entry name" value="His_kinase_dom"/>
</dbReference>
<dbReference type="SUPFAM" id="SSF55874">
    <property type="entry name" value="ATPase domain of HSP90 chaperone/DNA topoisomerase II/histidine kinase"/>
    <property type="match status" value="1"/>
</dbReference>
<evidence type="ECO:0000256" key="6">
    <source>
        <dbReference type="ARBA" id="ARBA00022777"/>
    </source>
</evidence>
<dbReference type="PRINTS" id="PR00344">
    <property type="entry name" value="BCTRLSENSOR"/>
</dbReference>
<evidence type="ECO:0000256" key="2">
    <source>
        <dbReference type="ARBA" id="ARBA00004236"/>
    </source>
</evidence>
<dbReference type="CDD" id="cd00082">
    <property type="entry name" value="HisKA"/>
    <property type="match status" value="1"/>
</dbReference>
<protein>
    <recommendedName>
        <fullName evidence="3">histidine kinase</fullName>
        <ecNumber evidence="3">2.7.13.3</ecNumber>
    </recommendedName>
</protein>
<dbReference type="Proteomes" id="UP001500540">
    <property type="component" value="Unassembled WGS sequence"/>
</dbReference>